<accession>L8HLV8</accession>
<dbReference type="RefSeq" id="XP_004368161.1">
    <property type="nucleotide sequence ID" value="XM_004368104.1"/>
</dbReference>
<feature type="compositionally biased region" description="Basic residues" evidence="1">
    <location>
        <begin position="95"/>
        <end position="106"/>
    </location>
</feature>
<dbReference type="EMBL" id="KB007805">
    <property type="protein sequence ID" value="ELR25406.1"/>
    <property type="molecule type" value="Genomic_DNA"/>
</dbReference>
<reference evidence="2 3" key="1">
    <citation type="journal article" date="2013" name="Genome Biol.">
        <title>Genome of Acanthamoeba castellanii highlights extensive lateral gene transfer and early evolution of tyrosine kinase signaling.</title>
        <authorList>
            <person name="Clarke M."/>
            <person name="Lohan A.J."/>
            <person name="Liu B."/>
            <person name="Lagkouvardos I."/>
            <person name="Roy S."/>
            <person name="Zafar N."/>
            <person name="Bertelli C."/>
            <person name="Schilde C."/>
            <person name="Kianianmomeni A."/>
            <person name="Burglin T.R."/>
            <person name="Frech C."/>
            <person name="Turcotte B."/>
            <person name="Kopec K.O."/>
            <person name="Synnott J.M."/>
            <person name="Choo C."/>
            <person name="Paponov I."/>
            <person name="Finkler A."/>
            <person name="Soon Heng Tan C."/>
            <person name="Hutchins A.P."/>
            <person name="Weinmeier T."/>
            <person name="Rattei T."/>
            <person name="Chu J.S."/>
            <person name="Gimenez G."/>
            <person name="Irimia M."/>
            <person name="Rigden D.J."/>
            <person name="Fitzpatrick D.A."/>
            <person name="Lorenzo-Morales J."/>
            <person name="Bateman A."/>
            <person name="Chiu C.H."/>
            <person name="Tang P."/>
            <person name="Hegemann P."/>
            <person name="Fromm H."/>
            <person name="Raoult D."/>
            <person name="Greub G."/>
            <person name="Miranda-Saavedra D."/>
            <person name="Chen N."/>
            <person name="Nash P."/>
            <person name="Ginger M.L."/>
            <person name="Horn M."/>
            <person name="Schaap P."/>
            <person name="Caler L."/>
            <person name="Loftus B."/>
        </authorList>
    </citation>
    <scope>NUCLEOTIDE SEQUENCE [LARGE SCALE GENOMIC DNA]</scope>
    <source>
        <strain evidence="2 3">Neff</strain>
    </source>
</reference>
<gene>
    <name evidence="2" type="ORF">ACA1_293270</name>
</gene>
<dbReference type="OrthoDB" id="73997at2759"/>
<dbReference type="Proteomes" id="UP000011083">
    <property type="component" value="Unassembled WGS sequence"/>
</dbReference>
<evidence type="ECO:0000256" key="1">
    <source>
        <dbReference type="SAM" id="MobiDB-lite"/>
    </source>
</evidence>
<evidence type="ECO:0000313" key="2">
    <source>
        <dbReference type="EMBL" id="ELR25406.1"/>
    </source>
</evidence>
<feature type="region of interest" description="Disordered" evidence="1">
    <location>
        <begin position="75"/>
        <end position="117"/>
    </location>
</feature>
<evidence type="ECO:0000313" key="3">
    <source>
        <dbReference type="Proteomes" id="UP000011083"/>
    </source>
</evidence>
<dbReference type="KEGG" id="acan:ACA1_293270"/>
<dbReference type="AlphaFoldDB" id="L8HLV8"/>
<keyword evidence="3" id="KW-1185">Reference proteome</keyword>
<dbReference type="VEuPathDB" id="AmoebaDB:ACA1_293270"/>
<dbReference type="GeneID" id="14926459"/>
<name>L8HLV8_ACACF</name>
<sequence>MAATTTPSTIAQGGRLYGKLSSWDAYAPVSTAALVLTLASTVLAAFPSPLPGFSDDPAKVASLMRWALWMMNSPPRTRETEATIAPSLSTETPKKKAPQRRGRKPAAQKLSQSPTSL</sequence>
<protein>
    <submittedName>
        <fullName evidence="2">Uncharacterized protein</fullName>
    </submittedName>
</protein>
<organism evidence="2 3">
    <name type="scientific">Acanthamoeba castellanii (strain ATCC 30010 / Neff)</name>
    <dbReference type="NCBI Taxonomy" id="1257118"/>
    <lineage>
        <taxon>Eukaryota</taxon>
        <taxon>Amoebozoa</taxon>
        <taxon>Discosea</taxon>
        <taxon>Longamoebia</taxon>
        <taxon>Centramoebida</taxon>
        <taxon>Acanthamoebidae</taxon>
        <taxon>Acanthamoeba</taxon>
    </lineage>
</organism>
<proteinExistence type="predicted"/>